<proteinExistence type="inferred from homology"/>
<gene>
    <name evidence="8" type="ORF">A7D00_4079</name>
</gene>
<evidence type="ECO:0000313" key="9">
    <source>
        <dbReference type="Proteomes" id="UP000243519"/>
    </source>
</evidence>
<feature type="transmembrane region" description="Helical" evidence="6">
    <location>
        <begin position="304"/>
        <end position="326"/>
    </location>
</feature>
<dbReference type="PANTHER" id="PTHR23502">
    <property type="entry name" value="MAJOR FACILITATOR SUPERFAMILY"/>
    <property type="match status" value="1"/>
</dbReference>
<keyword evidence="9" id="KW-1185">Reference proteome</keyword>
<dbReference type="Proteomes" id="UP000243519">
    <property type="component" value="Unassembled WGS sequence"/>
</dbReference>
<feature type="transmembrane region" description="Helical" evidence="6">
    <location>
        <begin position="122"/>
        <end position="141"/>
    </location>
</feature>
<dbReference type="AlphaFoldDB" id="A0A178FKT0"/>
<evidence type="ECO:0000256" key="6">
    <source>
        <dbReference type="SAM" id="Phobius"/>
    </source>
</evidence>
<feature type="transmembrane region" description="Helical" evidence="6">
    <location>
        <begin position="371"/>
        <end position="399"/>
    </location>
</feature>
<keyword evidence="3 6" id="KW-0812">Transmembrane</keyword>
<evidence type="ECO:0000256" key="5">
    <source>
        <dbReference type="ARBA" id="ARBA00023136"/>
    </source>
</evidence>
<evidence type="ECO:0000256" key="3">
    <source>
        <dbReference type="ARBA" id="ARBA00022692"/>
    </source>
</evidence>
<dbReference type="GO" id="GO:0005886">
    <property type="term" value="C:plasma membrane"/>
    <property type="evidence" value="ECO:0007669"/>
    <property type="project" value="UniProtKB-SubCell"/>
</dbReference>
<dbReference type="GO" id="GO:0022857">
    <property type="term" value="F:transmembrane transporter activity"/>
    <property type="evidence" value="ECO:0007669"/>
    <property type="project" value="InterPro"/>
</dbReference>
<dbReference type="Pfam" id="PF07690">
    <property type="entry name" value="MFS_1"/>
    <property type="match status" value="1"/>
</dbReference>
<name>A0A178FKT0_TRIVO</name>
<evidence type="ECO:0000256" key="2">
    <source>
        <dbReference type="ARBA" id="ARBA00008335"/>
    </source>
</evidence>
<feature type="transmembrane region" description="Helical" evidence="6">
    <location>
        <begin position="54"/>
        <end position="72"/>
    </location>
</feature>
<evidence type="ECO:0000259" key="7">
    <source>
        <dbReference type="PROSITE" id="PS50850"/>
    </source>
</evidence>
<evidence type="ECO:0000256" key="1">
    <source>
        <dbReference type="ARBA" id="ARBA00004651"/>
    </source>
</evidence>
<feature type="transmembrane region" description="Helical" evidence="6">
    <location>
        <begin position="147"/>
        <end position="169"/>
    </location>
</feature>
<dbReference type="FunFam" id="1.20.1250.20:FF:000082">
    <property type="entry name" value="MFS multidrug transporter, putative"/>
    <property type="match status" value="1"/>
</dbReference>
<feature type="transmembrane region" description="Helical" evidence="6">
    <location>
        <begin position="210"/>
        <end position="229"/>
    </location>
</feature>
<keyword evidence="4 6" id="KW-1133">Transmembrane helix</keyword>
<dbReference type="SUPFAM" id="SSF103473">
    <property type="entry name" value="MFS general substrate transporter"/>
    <property type="match status" value="1"/>
</dbReference>
<comment type="similarity">
    <text evidence="2">Belongs to the major facilitator superfamily.</text>
</comment>
<feature type="transmembrane region" description="Helical" evidence="6">
    <location>
        <begin position="411"/>
        <end position="431"/>
    </location>
</feature>
<comment type="subcellular location">
    <subcellularLocation>
        <location evidence="1">Cell membrane</location>
        <topology evidence="1">Multi-pass membrane protein</topology>
    </subcellularLocation>
</comment>
<dbReference type="InterPro" id="IPR020846">
    <property type="entry name" value="MFS_dom"/>
</dbReference>
<feature type="transmembrane region" description="Helical" evidence="6">
    <location>
        <begin position="92"/>
        <end position="110"/>
    </location>
</feature>
<feature type="domain" description="Major facilitator superfamily (MFS) profile" evidence="7">
    <location>
        <begin position="55"/>
        <end position="463"/>
    </location>
</feature>
<organism evidence="8 9">
    <name type="scientific">Trichophyton violaceum</name>
    <dbReference type="NCBI Taxonomy" id="34388"/>
    <lineage>
        <taxon>Eukaryota</taxon>
        <taxon>Fungi</taxon>
        <taxon>Dikarya</taxon>
        <taxon>Ascomycota</taxon>
        <taxon>Pezizomycotina</taxon>
        <taxon>Eurotiomycetes</taxon>
        <taxon>Eurotiomycetidae</taxon>
        <taxon>Onygenales</taxon>
        <taxon>Arthrodermataceae</taxon>
        <taxon>Trichophyton</taxon>
    </lineage>
</organism>
<evidence type="ECO:0000313" key="8">
    <source>
        <dbReference type="EMBL" id="OAL72047.1"/>
    </source>
</evidence>
<protein>
    <recommendedName>
        <fullName evidence="7">Major facilitator superfamily (MFS) profile domain-containing protein</fullName>
    </recommendedName>
</protein>
<dbReference type="InterPro" id="IPR011701">
    <property type="entry name" value="MFS"/>
</dbReference>
<feature type="transmembrane region" description="Helical" evidence="6">
    <location>
        <begin position="437"/>
        <end position="459"/>
    </location>
</feature>
<feature type="transmembrane region" description="Helical" evidence="6">
    <location>
        <begin position="265"/>
        <end position="284"/>
    </location>
</feature>
<evidence type="ECO:0000256" key="4">
    <source>
        <dbReference type="ARBA" id="ARBA00022989"/>
    </source>
</evidence>
<dbReference type="OrthoDB" id="5141738at2759"/>
<dbReference type="PANTHER" id="PTHR23502:SF74">
    <property type="entry name" value="MAJOR FACILITATOR SUPERFAMILY (MFS) PROFILE DOMAIN-CONTAINING PROTEIN"/>
    <property type="match status" value="1"/>
</dbReference>
<keyword evidence="5 6" id="KW-0472">Membrane</keyword>
<accession>A0A178FKT0</accession>
<sequence length="473" mass="51706">MDLSREDQLDSRLSTSQYIQKPRIQPEKFGGESIMGRVNNPLEPATWHGSKKTFVAFVGLLTLFNSVFDSTIPSGGIRFIAAALNVQGESQLALPTSVFLIGYVTGPLAFGPMSEVYGRRVVMIGSFVLFTIFTLACAVAPSWLALIIFRSLCGIFASTPIAVTGGIFADIYRSPLTRGRVMALSMAVTAAGPQFAPVIAGFVATAGWRWIFWVSLILAGVTLVPVLFLPETFQPALVKQPQRRGEGVVTKALARPLYMLFCEPILSFTCLYLSYASAIFFMYFEAYPLIFQGVYGMSDGIAGLAFLPIAVGAGIGLGIFLAYDSFLQRAKSRRTSWSSIEEYQRLPLACLGGPLYMVALFWLGWSASLDIHWIVPMLAGIPFGMGFFLIFVALINYLIDAYHEYAASAMAAASCCRSILGAVLPLAAVPMFRRLGIAWGCSLLGFLSLLMSLIPFVFIRYGDKIRSRSRYGH</sequence>
<dbReference type="EMBL" id="LHPN01000005">
    <property type="protein sequence ID" value="OAL72047.1"/>
    <property type="molecule type" value="Genomic_DNA"/>
</dbReference>
<dbReference type="CDD" id="cd17323">
    <property type="entry name" value="MFS_Tpo1_MDR_like"/>
    <property type="match status" value="1"/>
</dbReference>
<dbReference type="PROSITE" id="PS50850">
    <property type="entry name" value="MFS"/>
    <property type="match status" value="1"/>
</dbReference>
<feature type="transmembrane region" description="Helical" evidence="6">
    <location>
        <begin position="346"/>
        <end position="365"/>
    </location>
</feature>
<comment type="caution">
    <text evidence="8">The sequence shown here is derived from an EMBL/GenBank/DDBJ whole genome shotgun (WGS) entry which is preliminary data.</text>
</comment>
<dbReference type="Gene3D" id="1.20.1250.20">
    <property type="entry name" value="MFS general substrate transporter like domains"/>
    <property type="match status" value="1"/>
</dbReference>
<feature type="transmembrane region" description="Helical" evidence="6">
    <location>
        <begin position="181"/>
        <end position="204"/>
    </location>
</feature>
<reference evidence="8 9" key="1">
    <citation type="submission" date="2016-05" db="EMBL/GenBank/DDBJ databases">
        <title>Genome sequencing of Trichophyton violaceum CMCC(F)T3l isolated from hair.</title>
        <authorList>
            <person name="Zhan P."/>
            <person name="Tao Y."/>
            <person name="Liu W."/>
        </authorList>
    </citation>
    <scope>NUCLEOTIDE SEQUENCE [LARGE SCALE GENOMIC DNA]</scope>
    <source>
        <strain evidence="9">CMCC(F)T3l</strain>
    </source>
</reference>
<dbReference type="InterPro" id="IPR036259">
    <property type="entry name" value="MFS_trans_sf"/>
</dbReference>